<accession>A0A2P5AD35</accession>
<dbReference type="Proteomes" id="UP000237105">
    <property type="component" value="Unassembled WGS sequence"/>
</dbReference>
<reference evidence="3" key="1">
    <citation type="submission" date="2016-06" db="EMBL/GenBank/DDBJ databases">
        <title>Parallel loss of symbiosis genes in relatives of nitrogen-fixing non-legume Parasponia.</title>
        <authorList>
            <person name="Van Velzen R."/>
            <person name="Holmer R."/>
            <person name="Bu F."/>
            <person name="Rutten L."/>
            <person name="Van Zeijl A."/>
            <person name="Liu W."/>
            <person name="Santuari L."/>
            <person name="Cao Q."/>
            <person name="Sharma T."/>
            <person name="Shen D."/>
            <person name="Roswanjaya Y."/>
            <person name="Wardhani T."/>
            <person name="Kalhor M.S."/>
            <person name="Jansen J."/>
            <person name="Van den Hoogen J."/>
            <person name="Gungor B."/>
            <person name="Hartog M."/>
            <person name="Hontelez J."/>
            <person name="Verver J."/>
            <person name="Yang W.-C."/>
            <person name="Schijlen E."/>
            <person name="Repin R."/>
            <person name="Schilthuizen M."/>
            <person name="Schranz E."/>
            <person name="Heidstra R."/>
            <person name="Miyata K."/>
            <person name="Fedorova E."/>
            <person name="Kohlen W."/>
            <person name="Bisseling T."/>
            <person name="Smit S."/>
            <person name="Geurts R."/>
        </authorList>
    </citation>
    <scope>NUCLEOTIDE SEQUENCE [LARGE SCALE GENOMIC DNA]</scope>
    <source>
        <strain evidence="3">cv. WU1-14</strain>
    </source>
</reference>
<name>A0A2P5AD35_PARAD</name>
<feature type="compositionally biased region" description="Basic and acidic residues" evidence="1">
    <location>
        <begin position="50"/>
        <end position="66"/>
    </location>
</feature>
<proteinExistence type="predicted"/>
<keyword evidence="3" id="KW-1185">Reference proteome</keyword>
<feature type="region of interest" description="Disordered" evidence="1">
    <location>
        <begin position="13"/>
        <end position="79"/>
    </location>
</feature>
<evidence type="ECO:0000256" key="1">
    <source>
        <dbReference type="SAM" id="MobiDB-lite"/>
    </source>
</evidence>
<protein>
    <submittedName>
        <fullName evidence="2">Uncharacterized protein</fullName>
    </submittedName>
</protein>
<comment type="caution">
    <text evidence="2">The sequence shown here is derived from an EMBL/GenBank/DDBJ whole genome shotgun (WGS) entry which is preliminary data.</text>
</comment>
<dbReference type="EMBL" id="JXTB01000658">
    <property type="protein sequence ID" value="PON34461.1"/>
    <property type="molecule type" value="Genomic_DNA"/>
</dbReference>
<evidence type="ECO:0000313" key="3">
    <source>
        <dbReference type="Proteomes" id="UP000237105"/>
    </source>
</evidence>
<organism evidence="2 3">
    <name type="scientific">Parasponia andersonii</name>
    <name type="common">Sponia andersonii</name>
    <dbReference type="NCBI Taxonomy" id="3476"/>
    <lineage>
        <taxon>Eukaryota</taxon>
        <taxon>Viridiplantae</taxon>
        <taxon>Streptophyta</taxon>
        <taxon>Embryophyta</taxon>
        <taxon>Tracheophyta</taxon>
        <taxon>Spermatophyta</taxon>
        <taxon>Magnoliopsida</taxon>
        <taxon>eudicotyledons</taxon>
        <taxon>Gunneridae</taxon>
        <taxon>Pentapetalae</taxon>
        <taxon>rosids</taxon>
        <taxon>fabids</taxon>
        <taxon>Rosales</taxon>
        <taxon>Cannabaceae</taxon>
        <taxon>Parasponia</taxon>
    </lineage>
</organism>
<sequence length="79" mass="8414">MLASRVCWQVKIGPSGGRISTKKSNKSSEANREEKLPPRPGHGCMGYSKASRDLSKSGGQRAEDTIKALGVCPPTGSKR</sequence>
<gene>
    <name evidence="2" type="ORF">PanWU01x14_344210</name>
</gene>
<dbReference type="AlphaFoldDB" id="A0A2P5AD35"/>
<evidence type="ECO:0000313" key="2">
    <source>
        <dbReference type="EMBL" id="PON34461.1"/>
    </source>
</evidence>